<dbReference type="InterPro" id="IPR004864">
    <property type="entry name" value="LEA_2"/>
</dbReference>
<dbReference type="SMART" id="SM00769">
    <property type="entry name" value="WHy"/>
    <property type="match status" value="2"/>
</dbReference>
<dbReference type="Proteomes" id="UP001291623">
    <property type="component" value="Unassembled WGS sequence"/>
</dbReference>
<name>A0AAE1UZJ0_9SOLA</name>
<dbReference type="GO" id="GO:0005829">
    <property type="term" value="C:cytosol"/>
    <property type="evidence" value="ECO:0007669"/>
    <property type="project" value="TreeGrafter"/>
</dbReference>
<accession>A0AAE1UZJ0</accession>
<dbReference type="FunFam" id="2.60.40.1820:FF:000003">
    <property type="entry name" value="Desiccation protectant protein Lea14 isogeny"/>
    <property type="match status" value="1"/>
</dbReference>
<evidence type="ECO:0000313" key="5">
    <source>
        <dbReference type="Proteomes" id="UP001291623"/>
    </source>
</evidence>
<comment type="caution">
    <text evidence="4">The sequence shown here is derived from an EMBL/GenBank/DDBJ whole genome shotgun (WGS) entry which is preliminary data.</text>
</comment>
<proteinExistence type="inferred from homology"/>
<dbReference type="InterPro" id="IPR045043">
    <property type="entry name" value="Lea14-like"/>
</dbReference>
<reference evidence="4" key="1">
    <citation type="submission" date="2023-12" db="EMBL/GenBank/DDBJ databases">
        <title>Genome assembly of Anisodus tanguticus.</title>
        <authorList>
            <person name="Wang Y.-J."/>
        </authorList>
    </citation>
    <scope>NUCLEOTIDE SEQUENCE</scope>
    <source>
        <strain evidence="4">KB-2021</strain>
        <tissue evidence="4">Leaf</tissue>
    </source>
</reference>
<evidence type="ECO:0000313" key="4">
    <source>
        <dbReference type="EMBL" id="KAK4349357.1"/>
    </source>
</evidence>
<evidence type="ECO:0000259" key="3">
    <source>
        <dbReference type="SMART" id="SM00769"/>
    </source>
</evidence>
<dbReference type="PANTHER" id="PTHR31459">
    <property type="match status" value="1"/>
</dbReference>
<dbReference type="EMBL" id="JAVYJV010000017">
    <property type="protein sequence ID" value="KAK4349357.1"/>
    <property type="molecule type" value="Genomic_DNA"/>
</dbReference>
<sequence>MFLVDARIDLKKGMSSSENPEIVERGLFKDKAEGEKGDKQDEQKGGFIEKVKDFIHDIGEKIEETIGFGKPTADFAAIHIPHINLKMAEIVVDVLVKNPNPIPIPLIDINYLIESDGRKLLSGLIPDAGTIHAHGSETIKIPLNLIYDDIKTTYHDIKPGSIIPYKIKVDLIVDVPVFGRITIPLEKTGEIPIPYKPDIDVEKIHFERFSFEETVAVLKLKLENKNDFDLGLNSLDYDVWISDVNIGGADLEKSAKLEKNGISYIDLPITFRPKEFGSALWDMIRGRGTGYSMKGNINVDTPFGKMKLPISKEGGTTRLKKNKGDGGGDDEDELCPSVSAQNMNGGHGFKPWKQPLAEMQGLKLEITVACLRYELYRGNVICWWGILDPKININLNLDVICVLSRLFWNYASACVTSCDRYRDELFAVILVVDILYAP</sequence>
<organism evidence="4 5">
    <name type="scientific">Anisodus tanguticus</name>
    <dbReference type="NCBI Taxonomy" id="243964"/>
    <lineage>
        <taxon>Eukaryota</taxon>
        <taxon>Viridiplantae</taxon>
        <taxon>Streptophyta</taxon>
        <taxon>Embryophyta</taxon>
        <taxon>Tracheophyta</taxon>
        <taxon>Spermatophyta</taxon>
        <taxon>Magnoliopsida</taxon>
        <taxon>eudicotyledons</taxon>
        <taxon>Gunneridae</taxon>
        <taxon>Pentapetalae</taxon>
        <taxon>asterids</taxon>
        <taxon>lamiids</taxon>
        <taxon>Solanales</taxon>
        <taxon>Solanaceae</taxon>
        <taxon>Solanoideae</taxon>
        <taxon>Hyoscyameae</taxon>
        <taxon>Anisodus</taxon>
    </lineage>
</organism>
<comment type="similarity">
    <text evidence="1">Belongs to the LEA type 2 family.</text>
</comment>
<evidence type="ECO:0000256" key="2">
    <source>
        <dbReference type="SAM" id="MobiDB-lite"/>
    </source>
</evidence>
<dbReference type="Pfam" id="PF03168">
    <property type="entry name" value="LEA_2"/>
    <property type="match status" value="2"/>
</dbReference>
<evidence type="ECO:0000256" key="1">
    <source>
        <dbReference type="ARBA" id="ARBA00005960"/>
    </source>
</evidence>
<dbReference type="SUPFAM" id="SSF117070">
    <property type="entry name" value="LEA14-like"/>
    <property type="match status" value="2"/>
</dbReference>
<dbReference type="AlphaFoldDB" id="A0AAE1UZJ0"/>
<dbReference type="InterPro" id="IPR013990">
    <property type="entry name" value="WHy-dom"/>
</dbReference>
<gene>
    <name evidence="4" type="ORF">RND71_032112</name>
</gene>
<dbReference type="Gene3D" id="2.60.40.1820">
    <property type="match status" value="2"/>
</dbReference>
<dbReference type="GO" id="GO:0009269">
    <property type="term" value="P:response to desiccation"/>
    <property type="evidence" value="ECO:0007669"/>
    <property type="project" value="InterPro"/>
</dbReference>
<feature type="domain" description="Water stress and hypersensitive response" evidence="3">
    <location>
        <begin position="199"/>
        <end position="316"/>
    </location>
</feature>
<keyword evidence="5" id="KW-1185">Reference proteome</keyword>
<feature type="region of interest" description="Disordered" evidence="2">
    <location>
        <begin position="15"/>
        <end position="43"/>
    </location>
</feature>
<feature type="domain" description="Water stress and hypersensitive response" evidence="3">
    <location>
        <begin position="73"/>
        <end position="190"/>
    </location>
</feature>
<dbReference type="PANTHER" id="PTHR31459:SF2">
    <property type="entry name" value="OS03G0843300 PROTEIN"/>
    <property type="match status" value="1"/>
</dbReference>
<protein>
    <recommendedName>
        <fullName evidence="3">Water stress and hypersensitive response domain-containing protein</fullName>
    </recommendedName>
</protein>
<feature type="compositionally biased region" description="Basic and acidic residues" evidence="2">
    <location>
        <begin position="22"/>
        <end position="43"/>
    </location>
</feature>